<dbReference type="Proteomes" id="UP000228497">
    <property type="component" value="Unassembled WGS sequence"/>
</dbReference>
<proteinExistence type="predicted"/>
<evidence type="ECO:0000313" key="2">
    <source>
        <dbReference type="Proteomes" id="UP000228497"/>
    </source>
</evidence>
<name>A0A2M7FDK7_9BACT</name>
<comment type="caution">
    <text evidence="1">The sequence shown here is derived from an EMBL/GenBank/DDBJ whole genome shotgun (WGS) entry which is preliminary data.</text>
</comment>
<reference evidence="2" key="1">
    <citation type="submission" date="2017-09" db="EMBL/GenBank/DDBJ databases">
        <title>Depth-based differentiation of microbial function through sediment-hosted aquifers and enrichment of novel symbionts in the deep terrestrial subsurface.</title>
        <authorList>
            <person name="Probst A.J."/>
            <person name="Ladd B."/>
            <person name="Jarett J.K."/>
            <person name="Geller-Mcgrath D.E."/>
            <person name="Sieber C.M.K."/>
            <person name="Emerson J.B."/>
            <person name="Anantharaman K."/>
            <person name="Thomas B.C."/>
            <person name="Malmstrom R."/>
            <person name="Stieglmeier M."/>
            <person name="Klingl A."/>
            <person name="Woyke T."/>
            <person name="Ryan C.M."/>
            <person name="Banfield J.F."/>
        </authorList>
    </citation>
    <scope>NUCLEOTIDE SEQUENCE [LARGE SCALE GENOMIC DNA]</scope>
</reference>
<sequence length="65" mass="7439">MKDIAESWLPGNEPMNFSEEEEEVMLIAYKAAKECGYIVAFDYFKAGYIWGRKVGNAERREGSGR</sequence>
<evidence type="ECO:0000313" key="1">
    <source>
        <dbReference type="EMBL" id="PIV87336.1"/>
    </source>
</evidence>
<dbReference type="AlphaFoldDB" id="A0A2M7FDK7"/>
<dbReference type="EMBL" id="PFFD01000003">
    <property type="protein sequence ID" value="PIV87336.1"/>
    <property type="molecule type" value="Genomic_DNA"/>
</dbReference>
<organism evidence="1 2">
    <name type="scientific">Candidatus Kaiserbacteria bacterium CG17_big_fil_post_rev_8_21_14_2_50_51_7</name>
    <dbReference type="NCBI Taxonomy" id="1974613"/>
    <lineage>
        <taxon>Bacteria</taxon>
        <taxon>Candidatus Kaiseribacteriota</taxon>
    </lineage>
</organism>
<protein>
    <submittedName>
        <fullName evidence="1">Uncharacterized protein</fullName>
    </submittedName>
</protein>
<gene>
    <name evidence="1" type="ORF">COW49_00035</name>
</gene>
<accession>A0A2M7FDK7</accession>